<dbReference type="Pfam" id="PF02272">
    <property type="entry name" value="DHHA1"/>
    <property type="match status" value="1"/>
</dbReference>
<sequence>MDAPIPDLAERADACAEHLRSADRVVLASHIDADGLTSAAIAATALERAEIPFRTVFSKQLDAEEIAGIAELEPDTVLFTDFGSGQLDIIAEHEAAGDFTPVIADHHQPAGAASDDAAAPDTEFHLNPLLFGINGASELSGAGASYVLARALEPEGVDNRDLAALAVVGAVGDMQASGGELQGANERIVEEGVDADVLETATDLALYGKQTRPLPKLLEYSSDVNIPGISNDQSGALSFLDGLDLDLKSGGEWRRWVDLDDDERQTVASALVQRAVSRGVPADKIDGLVATTYALADESVGTELRDASEFSTLLNATARYERADVGLAVCLGDRGPALDRARQLLRDHRRNLSEGIEWVTEEGVTREDNLQWFHAEDRIRETIVGIVAGMAVGADGIDRGRPIVAFANKSEEEVKVSARGTHSLVRQGLDLSDVMGRASRAVGGDGGGHDVAAGATVPAGTEAEFVEHADEIVGDQLS</sequence>
<gene>
    <name evidence="3" type="ORF">SAMN06269185_3092</name>
</gene>
<dbReference type="SUPFAM" id="SSF64182">
    <property type="entry name" value="DHH phosphoesterases"/>
    <property type="match status" value="1"/>
</dbReference>
<dbReference type="Gene3D" id="3.10.310.30">
    <property type="match status" value="1"/>
</dbReference>
<feature type="domain" description="DHH-CID" evidence="2">
    <location>
        <begin position="206"/>
        <end position="289"/>
    </location>
</feature>
<keyword evidence="3" id="KW-0378">Hydrolase</keyword>
<name>A0A285P7I2_NATPI</name>
<dbReference type="RefSeq" id="WP_097009980.1">
    <property type="nucleotide sequence ID" value="NZ_OBEJ01000006.1"/>
</dbReference>
<dbReference type="InterPro" id="IPR003156">
    <property type="entry name" value="DHHA1_dom"/>
</dbReference>
<reference evidence="4" key="1">
    <citation type="submission" date="2017-09" db="EMBL/GenBank/DDBJ databases">
        <authorList>
            <person name="Varghese N."/>
            <person name="Submissions S."/>
        </authorList>
    </citation>
    <scope>NUCLEOTIDE SEQUENCE [LARGE SCALE GENOMIC DNA]</scope>
    <source>
        <strain evidence="4">DSM 27208</strain>
    </source>
</reference>
<evidence type="ECO:0000259" key="1">
    <source>
        <dbReference type="Pfam" id="PF02272"/>
    </source>
</evidence>
<dbReference type="InterPro" id="IPR048515">
    <property type="entry name" value="DHH_CID"/>
</dbReference>
<accession>A0A285P7I2</accession>
<proteinExistence type="predicted"/>
<keyword evidence="3" id="KW-0269">Exonuclease</keyword>
<evidence type="ECO:0000313" key="4">
    <source>
        <dbReference type="Proteomes" id="UP000219453"/>
    </source>
</evidence>
<dbReference type="OrthoDB" id="36101at2157"/>
<dbReference type="Proteomes" id="UP000219453">
    <property type="component" value="Unassembled WGS sequence"/>
</dbReference>
<dbReference type="GO" id="GO:0003676">
    <property type="term" value="F:nucleic acid binding"/>
    <property type="evidence" value="ECO:0007669"/>
    <property type="project" value="InterPro"/>
</dbReference>
<protein>
    <submittedName>
        <fullName evidence="3">RecJ-like exonuclease</fullName>
    </submittedName>
</protein>
<dbReference type="GO" id="GO:0004527">
    <property type="term" value="F:exonuclease activity"/>
    <property type="evidence" value="ECO:0007669"/>
    <property type="project" value="UniProtKB-KW"/>
</dbReference>
<keyword evidence="3" id="KW-0540">Nuclease</keyword>
<evidence type="ECO:0000313" key="3">
    <source>
        <dbReference type="EMBL" id="SNZ17699.1"/>
    </source>
</evidence>
<dbReference type="Gene3D" id="3.90.1640.30">
    <property type="match status" value="1"/>
</dbReference>
<organism evidence="3 4">
    <name type="scientific">Natronoarchaeum philippinense</name>
    <dbReference type="NCBI Taxonomy" id="558529"/>
    <lineage>
        <taxon>Archaea</taxon>
        <taxon>Methanobacteriati</taxon>
        <taxon>Methanobacteriota</taxon>
        <taxon>Stenosarchaea group</taxon>
        <taxon>Halobacteria</taxon>
        <taxon>Halobacteriales</taxon>
        <taxon>Natronoarchaeaceae</taxon>
    </lineage>
</organism>
<dbReference type="InterPro" id="IPR038763">
    <property type="entry name" value="DHH_sf"/>
</dbReference>
<dbReference type="Pfam" id="PF21763">
    <property type="entry name" value="DHH_CID"/>
    <property type="match status" value="1"/>
</dbReference>
<dbReference type="PANTHER" id="PTHR30255:SF3">
    <property type="entry name" value="SINGLE-STRANDED-DNA-SPECIFIC EXONUCLEASE RECJ"/>
    <property type="match status" value="1"/>
</dbReference>
<keyword evidence="4" id="KW-1185">Reference proteome</keyword>
<dbReference type="InterPro" id="IPR051673">
    <property type="entry name" value="SSDNA_exonuclease_RecJ"/>
</dbReference>
<dbReference type="AlphaFoldDB" id="A0A285P7I2"/>
<dbReference type="PANTHER" id="PTHR30255">
    <property type="entry name" value="SINGLE-STRANDED-DNA-SPECIFIC EXONUCLEASE RECJ"/>
    <property type="match status" value="1"/>
</dbReference>
<dbReference type="EMBL" id="OBEJ01000006">
    <property type="protein sequence ID" value="SNZ17699.1"/>
    <property type="molecule type" value="Genomic_DNA"/>
</dbReference>
<evidence type="ECO:0000259" key="2">
    <source>
        <dbReference type="Pfam" id="PF21763"/>
    </source>
</evidence>
<feature type="domain" description="DHHA1" evidence="1">
    <location>
        <begin position="387"/>
        <end position="473"/>
    </location>
</feature>